<accession>A0A2A4G422</accession>
<proteinExistence type="predicted"/>
<evidence type="ECO:0000313" key="3">
    <source>
        <dbReference type="Proteomes" id="UP000219559"/>
    </source>
</evidence>
<dbReference type="RefSeq" id="WP_097442415.1">
    <property type="nucleotide sequence ID" value="NZ_NBWU01000004.1"/>
</dbReference>
<evidence type="ECO:0000313" key="2">
    <source>
        <dbReference type="EMBL" id="PCE63699.1"/>
    </source>
</evidence>
<dbReference type="Proteomes" id="UP000219559">
    <property type="component" value="Unassembled WGS sequence"/>
</dbReference>
<dbReference type="Pfam" id="PF02469">
    <property type="entry name" value="Fasciclin"/>
    <property type="match status" value="1"/>
</dbReference>
<dbReference type="SUPFAM" id="SSF82153">
    <property type="entry name" value="FAS1 domain"/>
    <property type="match status" value="1"/>
</dbReference>
<sequence>MRIHLLSLVLTIFLFGNVRAQDESVHAMATRLERLDNFKVTETRGCFSYTEALRYLELEELIDHSGPFTVFIPKTEAFDQASVGHALDKKSLYALTTYHLVAGKITAAKMLQMINRSGGKATLTTVEGSKLQLAFAGLDIVITDSAGNTTIITEADQNQGKGISHTISGVLLPQSLK</sequence>
<dbReference type="PROSITE" id="PS50213">
    <property type="entry name" value="FAS1"/>
    <property type="match status" value="1"/>
</dbReference>
<dbReference type="SMART" id="SM00554">
    <property type="entry name" value="FAS1"/>
    <property type="match status" value="1"/>
</dbReference>
<protein>
    <recommendedName>
        <fullName evidence="1">FAS1 domain-containing protein</fullName>
    </recommendedName>
</protein>
<dbReference type="OrthoDB" id="9800666at2"/>
<feature type="domain" description="FAS1" evidence="1">
    <location>
        <begin position="33"/>
        <end position="171"/>
    </location>
</feature>
<dbReference type="InterPro" id="IPR000782">
    <property type="entry name" value="FAS1_domain"/>
</dbReference>
<gene>
    <name evidence="2" type="ORF">B7P33_10505</name>
</gene>
<evidence type="ECO:0000259" key="1">
    <source>
        <dbReference type="PROSITE" id="PS50213"/>
    </source>
</evidence>
<dbReference type="InterPro" id="IPR036378">
    <property type="entry name" value="FAS1_dom_sf"/>
</dbReference>
<keyword evidence="3" id="KW-1185">Reference proteome</keyword>
<organism evidence="2 3">
    <name type="scientific">Sediminicola luteus</name>
    <dbReference type="NCBI Taxonomy" id="319238"/>
    <lineage>
        <taxon>Bacteria</taxon>
        <taxon>Pseudomonadati</taxon>
        <taxon>Bacteroidota</taxon>
        <taxon>Flavobacteriia</taxon>
        <taxon>Flavobacteriales</taxon>
        <taxon>Flavobacteriaceae</taxon>
        <taxon>Sediminicola</taxon>
    </lineage>
</organism>
<comment type="caution">
    <text evidence="2">The sequence shown here is derived from an EMBL/GenBank/DDBJ whole genome shotgun (WGS) entry which is preliminary data.</text>
</comment>
<dbReference type="AlphaFoldDB" id="A0A2A4G422"/>
<name>A0A2A4G422_9FLAO</name>
<dbReference type="Gene3D" id="2.30.180.10">
    <property type="entry name" value="FAS1 domain"/>
    <property type="match status" value="1"/>
</dbReference>
<reference evidence="2 3" key="1">
    <citation type="submission" date="2017-04" db="EMBL/GenBank/DDBJ databases">
        <title>A new member of the family Flavobacteriaceae isolated from ascidians.</title>
        <authorList>
            <person name="Chen L."/>
        </authorList>
    </citation>
    <scope>NUCLEOTIDE SEQUENCE [LARGE SCALE GENOMIC DNA]</scope>
    <source>
        <strain evidence="2 3">HQA918</strain>
    </source>
</reference>
<dbReference type="EMBL" id="NBWU01000004">
    <property type="protein sequence ID" value="PCE63699.1"/>
    <property type="molecule type" value="Genomic_DNA"/>
</dbReference>